<organism evidence="2">
    <name type="scientific">Aphanomyces invadans</name>
    <dbReference type="NCBI Taxonomy" id="157072"/>
    <lineage>
        <taxon>Eukaryota</taxon>
        <taxon>Sar</taxon>
        <taxon>Stramenopiles</taxon>
        <taxon>Oomycota</taxon>
        <taxon>Saprolegniomycetes</taxon>
        <taxon>Saprolegniales</taxon>
        <taxon>Verrucalvaceae</taxon>
        <taxon>Aphanomyces</taxon>
    </lineage>
</organism>
<reference evidence="2" key="1">
    <citation type="submission" date="2013-12" db="EMBL/GenBank/DDBJ databases">
        <title>The Genome Sequence of Aphanomyces invadans NJM9701.</title>
        <authorList>
            <consortium name="The Broad Institute Genomics Platform"/>
            <person name="Russ C."/>
            <person name="Tyler B."/>
            <person name="van West P."/>
            <person name="Dieguez-Uribeondo J."/>
            <person name="Young S.K."/>
            <person name="Zeng Q."/>
            <person name="Gargeya S."/>
            <person name="Fitzgerald M."/>
            <person name="Abouelleil A."/>
            <person name="Alvarado L."/>
            <person name="Chapman S.B."/>
            <person name="Gainer-Dewar J."/>
            <person name="Goldberg J."/>
            <person name="Griggs A."/>
            <person name="Gujja S."/>
            <person name="Hansen M."/>
            <person name="Howarth C."/>
            <person name="Imamovic A."/>
            <person name="Ireland A."/>
            <person name="Larimer J."/>
            <person name="McCowan C."/>
            <person name="Murphy C."/>
            <person name="Pearson M."/>
            <person name="Poon T.W."/>
            <person name="Priest M."/>
            <person name="Roberts A."/>
            <person name="Saif S."/>
            <person name="Shea T."/>
            <person name="Sykes S."/>
            <person name="Wortman J."/>
            <person name="Nusbaum C."/>
            <person name="Birren B."/>
        </authorList>
    </citation>
    <scope>NUCLEOTIDE SEQUENCE [LARGE SCALE GENOMIC DNA]</scope>
    <source>
        <strain evidence="2">NJM9701</strain>
    </source>
</reference>
<name>A0A024TMM7_9STRA</name>
<dbReference type="VEuPathDB" id="FungiDB:H310_11184"/>
<protein>
    <submittedName>
        <fullName evidence="2">Uncharacterized protein</fullName>
    </submittedName>
</protein>
<dbReference type="GeneID" id="20088234"/>
<gene>
    <name evidence="2" type="ORF">H310_11184</name>
</gene>
<dbReference type="AlphaFoldDB" id="A0A024TMM7"/>
<proteinExistence type="predicted"/>
<feature type="region of interest" description="Disordered" evidence="1">
    <location>
        <begin position="77"/>
        <end position="99"/>
    </location>
</feature>
<evidence type="ECO:0000256" key="1">
    <source>
        <dbReference type="SAM" id="MobiDB-lite"/>
    </source>
</evidence>
<accession>A0A024TMM7</accession>
<evidence type="ECO:0000313" key="2">
    <source>
        <dbReference type="EMBL" id="ETV95283.1"/>
    </source>
</evidence>
<dbReference type="RefSeq" id="XP_008875984.1">
    <property type="nucleotide sequence ID" value="XM_008877762.1"/>
</dbReference>
<dbReference type="EMBL" id="KI913981">
    <property type="protein sequence ID" value="ETV95283.1"/>
    <property type="molecule type" value="Genomic_DNA"/>
</dbReference>
<sequence length="144" mass="16508">MQRLLGDDCRRRSFAVAPSHQRGGVLVLNRAWMDGLRTPRIPPSPGDKYFLSPVRHPNASRTAYENEGWTWSKTAEAQRMQPWDNRGDSQARQLRQTRRRGTKVLVKSVVGVEHRKSRCMSPWHKHCDIVGGFVSNMLEGSITR</sequence>